<dbReference type="GO" id="GO:0005216">
    <property type="term" value="F:monoatomic ion channel activity"/>
    <property type="evidence" value="ECO:0007669"/>
    <property type="project" value="InterPro"/>
</dbReference>
<evidence type="ECO:0000256" key="12">
    <source>
        <dbReference type="SAM" id="Phobius"/>
    </source>
</evidence>
<dbReference type="InterPro" id="IPR052076">
    <property type="entry name" value="TRP_cation_channel"/>
</dbReference>
<keyword evidence="10" id="KW-0407">Ion channel</keyword>
<feature type="transmembrane region" description="Helical" evidence="12">
    <location>
        <begin position="950"/>
        <end position="970"/>
    </location>
</feature>
<feature type="repeat" description="ANK" evidence="11">
    <location>
        <begin position="494"/>
        <end position="526"/>
    </location>
</feature>
<protein>
    <recommendedName>
        <fullName evidence="13">Ion transport domain-containing protein</fullName>
    </recommendedName>
</protein>
<dbReference type="SUPFAM" id="SSF48403">
    <property type="entry name" value="Ankyrin repeat"/>
    <property type="match status" value="2"/>
</dbReference>
<dbReference type="PANTHER" id="PTHR47143:SF3">
    <property type="entry name" value="PWWP DOMAIN-CONTAINING PROTEIN"/>
    <property type="match status" value="1"/>
</dbReference>
<dbReference type="EMBL" id="JAUCMV010000005">
    <property type="protein sequence ID" value="KAK0399714.1"/>
    <property type="molecule type" value="Genomic_DNA"/>
</dbReference>
<dbReference type="InterPro" id="IPR036770">
    <property type="entry name" value="Ankyrin_rpt-contain_sf"/>
</dbReference>
<keyword evidence="15" id="KW-1185">Reference proteome</keyword>
<proteinExistence type="predicted"/>
<feature type="repeat" description="ANK" evidence="11">
    <location>
        <begin position="245"/>
        <end position="277"/>
    </location>
</feature>
<dbReference type="GO" id="GO:1902495">
    <property type="term" value="C:transmembrane transporter complex"/>
    <property type="evidence" value="ECO:0007669"/>
    <property type="project" value="TreeGrafter"/>
</dbReference>
<evidence type="ECO:0000259" key="13">
    <source>
        <dbReference type="Pfam" id="PF00520"/>
    </source>
</evidence>
<keyword evidence="2" id="KW-0813">Transport</keyword>
<reference evidence="14" key="1">
    <citation type="submission" date="2023-06" db="EMBL/GenBank/DDBJ databases">
        <title>Genomic analysis of the entomopathogenic nematode Steinernema hermaphroditum.</title>
        <authorList>
            <person name="Schwarz E.M."/>
            <person name="Heppert J.K."/>
            <person name="Baniya A."/>
            <person name="Schwartz H.T."/>
            <person name="Tan C.-H."/>
            <person name="Antoshechkin I."/>
            <person name="Sternberg P.W."/>
            <person name="Goodrich-Blair H."/>
            <person name="Dillman A.R."/>
        </authorList>
    </citation>
    <scope>NUCLEOTIDE SEQUENCE</scope>
    <source>
        <strain evidence="14">PS9179</strain>
        <tissue evidence="14">Whole animal</tissue>
    </source>
</reference>
<evidence type="ECO:0000256" key="6">
    <source>
        <dbReference type="ARBA" id="ARBA00022989"/>
    </source>
</evidence>
<feature type="repeat" description="ANK" evidence="11">
    <location>
        <begin position="278"/>
        <end position="310"/>
    </location>
</feature>
<keyword evidence="9 12" id="KW-0472">Membrane</keyword>
<dbReference type="InterPro" id="IPR002110">
    <property type="entry name" value="Ankyrin_rpt"/>
</dbReference>
<keyword evidence="8" id="KW-0406">Ion transport</keyword>
<dbReference type="AlphaFoldDB" id="A0AA39H7W3"/>
<gene>
    <name evidence="14" type="ORF">QR680_003175</name>
</gene>
<feature type="transmembrane region" description="Helical" evidence="12">
    <location>
        <begin position="921"/>
        <end position="938"/>
    </location>
</feature>
<feature type="repeat" description="ANK" evidence="11">
    <location>
        <begin position="353"/>
        <end position="385"/>
    </location>
</feature>
<feature type="domain" description="Ion transport" evidence="13">
    <location>
        <begin position="906"/>
        <end position="1092"/>
    </location>
</feature>
<dbReference type="Pfam" id="PF12796">
    <property type="entry name" value="Ank_2"/>
    <property type="match status" value="5"/>
</dbReference>
<name>A0AA39H7W3_9BILA</name>
<evidence type="ECO:0000256" key="10">
    <source>
        <dbReference type="ARBA" id="ARBA00023303"/>
    </source>
</evidence>
<keyword evidence="3" id="KW-0716">Sensory transduction</keyword>
<feature type="transmembrane region" description="Helical" evidence="12">
    <location>
        <begin position="828"/>
        <end position="848"/>
    </location>
</feature>
<dbReference type="InterPro" id="IPR005821">
    <property type="entry name" value="Ion_trans_dom"/>
</dbReference>
<evidence type="ECO:0000256" key="8">
    <source>
        <dbReference type="ARBA" id="ARBA00023065"/>
    </source>
</evidence>
<evidence type="ECO:0000256" key="4">
    <source>
        <dbReference type="ARBA" id="ARBA00022692"/>
    </source>
</evidence>
<dbReference type="Gene3D" id="1.25.40.20">
    <property type="entry name" value="Ankyrin repeat-containing domain"/>
    <property type="match status" value="6"/>
</dbReference>
<comment type="subcellular location">
    <subcellularLocation>
        <location evidence="1">Membrane</location>
        <topology evidence="1">Multi-pass membrane protein</topology>
    </subcellularLocation>
</comment>
<dbReference type="SMART" id="SM00248">
    <property type="entry name" value="ANK"/>
    <property type="match status" value="16"/>
</dbReference>
<keyword evidence="5" id="KW-0677">Repeat</keyword>
<evidence type="ECO:0000256" key="7">
    <source>
        <dbReference type="ARBA" id="ARBA00023043"/>
    </source>
</evidence>
<dbReference type="PROSITE" id="PS50088">
    <property type="entry name" value="ANK_REPEAT"/>
    <property type="match status" value="8"/>
</dbReference>
<sequence>MDDYKLVKLKSNYDPEAQESARLVDDNDDNCTTIMSIDGKPIDAEDAEALKLNLTELRCSPELPATNSTRKVYSTREIDCNLYGKNGDVAAFLRDAEHFEKEAIAKMLNTVDDDLPPLHYAVRHGHLQMIRVFLRFGANPDVKNKDEQTPLHFAAKYKPNYLPELVKKQGVASPEIVRQARLRTLRTFAAPDTIISVLLKNGATTDSLDRYECTPLHYAALKDNKEEARQLISIGRADVHACELHGYTPLHLAANHGSEGVAELLLENGARVHDMDDRRNTALHLACRNGHEQIVRLLLRKITDKEERQKYVELTNSEENNCLHLAALKGHIDVVNEIFNSDVNINVNVTRKDRVTLLHLAAAKGSYTLCEKLIEQGAIVSAEDIDRRTPLDYAAYNNRDTIIEFLLQQQGVNIECRTKDLFTPFLTAVSENHQEAVEVLCKHGCDLSAVDIEQRSAIFLAAKFNGIAILKFLLEDEAENAEAIKVFVNKQTSTYETPMHIAAANDYMEVLTLLKEKGADIRATGDDEQTPLHLACERDHIEIVRQLIEWDESTITDVDDNGNTPLHYAAKEGNLQMVQELIDYGADVFARNSYEETALDIAVRGGHVDVVQALIDERAPLEPPQNNVTTALHIATEEGHDELIELLLLREQLTIDKVNEQGQTCLDIAIAKNNSRAVKTILQAPDWRNVLRVCSGRNSNHKHKLRCTPMCQLIRDMPDMAKIVFDKCVTNVKDEFGNVGKEMDYEFINDSYVMKPSGDGEHSKTAEKYPYEPDGRLKKDAVLNDPNYDNVIKTHPLQIMVNSERIDLLKHKLVASLIRHKWNTYARYIYYMALFIYIVFLSSFTIYVSNTLAPFNAMDQNTTWTVTGSLNERECAHISARRPLYLDLFRKLTMLLAIGQIMKEVYQLLNRWWRYFNVENCFEVCLYIGSFLVCWDMTPCTALTGIRLQWQWMLAGVMIFCAWINLILLIRKIPRFGIYVVMVVNTIKTFYRFSLIFALFIIAFSSGFFVVLQNKPEFASYLPSFVKTTVMMIGEFEYTAIFYEEEEGVHESHLFGRPIAHVIFMVFMVVMNVILMNLLVGLAVDDIKGVLERAELMRLRMQVQTIVDIERALPDWFRQRRHRGKEVLYSNRKKVAFNKSFLLNCWRYLGYTRAEIEELQEEEYDDYDEKANVVISNQNRNMRAIENISRNMREMYDAMGNAYDRINKLQDKTDNIEKLLLQLLDRKNEGQRARSLQDVRE</sequence>
<evidence type="ECO:0000256" key="9">
    <source>
        <dbReference type="ARBA" id="ARBA00023136"/>
    </source>
</evidence>
<feature type="repeat" description="ANK" evidence="11">
    <location>
        <begin position="561"/>
        <end position="593"/>
    </location>
</feature>
<feature type="transmembrane region" description="Helical" evidence="12">
    <location>
        <begin position="990"/>
        <end position="1012"/>
    </location>
</feature>
<feature type="repeat" description="ANK" evidence="11">
    <location>
        <begin position="527"/>
        <end position="549"/>
    </location>
</feature>
<organism evidence="14 15">
    <name type="scientific">Steinernema hermaphroditum</name>
    <dbReference type="NCBI Taxonomy" id="289476"/>
    <lineage>
        <taxon>Eukaryota</taxon>
        <taxon>Metazoa</taxon>
        <taxon>Ecdysozoa</taxon>
        <taxon>Nematoda</taxon>
        <taxon>Chromadorea</taxon>
        <taxon>Rhabditida</taxon>
        <taxon>Tylenchina</taxon>
        <taxon>Panagrolaimomorpha</taxon>
        <taxon>Strongyloidoidea</taxon>
        <taxon>Steinernematidae</taxon>
        <taxon>Steinernema</taxon>
    </lineage>
</organism>
<dbReference type="PRINTS" id="PR01415">
    <property type="entry name" value="ANKYRIN"/>
</dbReference>
<evidence type="ECO:0000256" key="1">
    <source>
        <dbReference type="ARBA" id="ARBA00004141"/>
    </source>
</evidence>
<feature type="repeat" description="ANK" evidence="11">
    <location>
        <begin position="627"/>
        <end position="648"/>
    </location>
</feature>
<keyword evidence="7 11" id="KW-0040">ANK repeat</keyword>
<evidence type="ECO:0000313" key="14">
    <source>
        <dbReference type="EMBL" id="KAK0399714.1"/>
    </source>
</evidence>
<dbReference type="PROSITE" id="PS50297">
    <property type="entry name" value="ANK_REP_REGION"/>
    <property type="match status" value="8"/>
</dbReference>
<dbReference type="Pfam" id="PF13637">
    <property type="entry name" value="Ank_4"/>
    <property type="match status" value="1"/>
</dbReference>
<evidence type="ECO:0000313" key="15">
    <source>
        <dbReference type="Proteomes" id="UP001175271"/>
    </source>
</evidence>
<dbReference type="Proteomes" id="UP001175271">
    <property type="component" value="Unassembled WGS sequence"/>
</dbReference>
<dbReference type="Pfam" id="PF00520">
    <property type="entry name" value="Ion_trans"/>
    <property type="match status" value="1"/>
</dbReference>
<dbReference type="Pfam" id="PF00023">
    <property type="entry name" value="Ank"/>
    <property type="match status" value="2"/>
</dbReference>
<evidence type="ECO:0000256" key="5">
    <source>
        <dbReference type="ARBA" id="ARBA00022737"/>
    </source>
</evidence>
<keyword evidence="4 12" id="KW-0812">Transmembrane</keyword>
<evidence type="ECO:0000256" key="3">
    <source>
        <dbReference type="ARBA" id="ARBA00022606"/>
    </source>
</evidence>
<evidence type="ECO:0000256" key="11">
    <source>
        <dbReference type="PROSITE-ProRule" id="PRU00023"/>
    </source>
</evidence>
<comment type="caution">
    <text evidence="14">The sequence shown here is derived from an EMBL/GenBank/DDBJ whole genome shotgun (WGS) entry which is preliminary data.</text>
</comment>
<accession>A0AA39H7W3</accession>
<dbReference type="PANTHER" id="PTHR47143">
    <property type="entry name" value="TRANSIENT RECEPTOR POTENTIAL CATION CHANNEL PROTEIN PAINLESS"/>
    <property type="match status" value="1"/>
</dbReference>
<keyword evidence="6 12" id="KW-1133">Transmembrane helix</keyword>
<feature type="transmembrane region" description="Helical" evidence="12">
    <location>
        <begin position="1059"/>
        <end position="1084"/>
    </location>
</feature>
<feature type="repeat" description="ANK" evidence="11">
    <location>
        <begin position="113"/>
        <end position="145"/>
    </location>
</feature>
<evidence type="ECO:0000256" key="2">
    <source>
        <dbReference type="ARBA" id="ARBA00022448"/>
    </source>
</evidence>